<dbReference type="Gene3D" id="6.10.250.2270">
    <property type="match status" value="1"/>
</dbReference>
<evidence type="ECO:0000313" key="5">
    <source>
        <dbReference type="EMBL" id="KAK0655792.1"/>
    </source>
</evidence>
<sequence length="143" mass="16156">MSAEISIGASSWRRIEVGRVLKLETGTLAAIVEIIDHKRALVDGPSSDSKLVTPRTTISFANTLLTPLVIENLPRGARTTAVQNAWAKAEIDAKWKEGNWAKKQLQQERRQSLTDFDRFKVMRLKKQRRFEERKALAKIKASA</sequence>
<dbReference type="GO" id="GO:0006412">
    <property type="term" value="P:translation"/>
    <property type="evidence" value="ECO:0007669"/>
    <property type="project" value="InterPro"/>
</dbReference>
<comment type="similarity">
    <text evidence="1">Belongs to the eukaryotic ribosomal protein eL14 family.</text>
</comment>
<dbReference type="GO" id="GO:0003723">
    <property type="term" value="F:RNA binding"/>
    <property type="evidence" value="ECO:0007669"/>
    <property type="project" value="InterPro"/>
</dbReference>
<dbReference type="EMBL" id="JAULSV010000001">
    <property type="protein sequence ID" value="KAK0655792.1"/>
    <property type="molecule type" value="Genomic_DNA"/>
</dbReference>
<evidence type="ECO:0000259" key="4">
    <source>
        <dbReference type="Pfam" id="PF01929"/>
    </source>
</evidence>
<dbReference type="InterPro" id="IPR014722">
    <property type="entry name" value="Rib_uL2_dom2"/>
</dbReference>
<evidence type="ECO:0000313" key="6">
    <source>
        <dbReference type="Proteomes" id="UP001174936"/>
    </source>
</evidence>
<dbReference type="PANTHER" id="PTHR11127">
    <property type="entry name" value="60S RIBOSOMAL PROTEIN L14"/>
    <property type="match status" value="1"/>
</dbReference>
<dbReference type="InterPro" id="IPR039660">
    <property type="entry name" value="Ribosomal_eL14"/>
</dbReference>
<dbReference type="GO" id="GO:0022625">
    <property type="term" value="C:cytosolic large ribosomal subunit"/>
    <property type="evidence" value="ECO:0007669"/>
    <property type="project" value="TreeGrafter"/>
</dbReference>
<keyword evidence="6" id="KW-1185">Reference proteome</keyword>
<proteinExistence type="inferred from homology"/>
<dbReference type="PANTHER" id="PTHR11127:SF2">
    <property type="entry name" value="LARGE RIBOSOMAL SUBUNIT PROTEIN EL14"/>
    <property type="match status" value="1"/>
</dbReference>
<dbReference type="Pfam" id="PF01929">
    <property type="entry name" value="Ribosomal_L14e"/>
    <property type="match status" value="1"/>
</dbReference>
<dbReference type="InterPro" id="IPR008991">
    <property type="entry name" value="Translation_prot_SH3-like_sf"/>
</dbReference>
<dbReference type="Proteomes" id="UP001174936">
    <property type="component" value="Unassembled WGS sequence"/>
</dbReference>
<reference evidence="5" key="1">
    <citation type="submission" date="2023-06" db="EMBL/GenBank/DDBJ databases">
        <title>Genome-scale phylogeny and comparative genomics of the fungal order Sordariales.</title>
        <authorList>
            <consortium name="Lawrence Berkeley National Laboratory"/>
            <person name="Hensen N."/>
            <person name="Bonometti L."/>
            <person name="Westerberg I."/>
            <person name="Brannstrom I.O."/>
            <person name="Guillou S."/>
            <person name="Cros-Aarteil S."/>
            <person name="Calhoun S."/>
            <person name="Haridas S."/>
            <person name="Kuo A."/>
            <person name="Mondo S."/>
            <person name="Pangilinan J."/>
            <person name="Riley R."/>
            <person name="Labutti K."/>
            <person name="Andreopoulos B."/>
            <person name="Lipzen A."/>
            <person name="Chen C."/>
            <person name="Yanf M."/>
            <person name="Daum C."/>
            <person name="Ng V."/>
            <person name="Clum A."/>
            <person name="Steindorff A."/>
            <person name="Ohm R."/>
            <person name="Martin F."/>
            <person name="Silar P."/>
            <person name="Natvig D."/>
            <person name="Lalanne C."/>
            <person name="Gautier V."/>
            <person name="Ament-Velasquez S.L."/>
            <person name="Kruys A."/>
            <person name="Hutchinson M.I."/>
            <person name="Powell A.J."/>
            <person name="Barry K."/>
            <person name="Miller A.N."/>
            <person name="Grigoriev I.V."/>
            <person name="Debuchy R."/>
            <person name="Gladieux P."/>
            <person name="Thoren M.H."/>
            <person name="Johannesson H."/>
        </authorList>
    </citation>
    <scope>NUCLEOTIDE SEQUENCE</scope>
    <source>
        <strain evidence="5">SMH2532-1</strain>
    </source>
</reference>
<dbReference type="InterPro" id="IPR002784">
    <property type="entry name" value="Ribosomal_eL14_dom"/>
</dbReference>
<feature type="domain" description="Large ribosomal subunit protein eL14" evidence="4">
    <location>
        <begin position="54"/>
        <end position="129"/>
    </location>
</feature>
<accession>A0AA40CZ25</accession>
<protein>
    <submittedName>
        <fullName evidence="5">Ribosomal protein L14-domain-containing protein</fullName>
    </submittedName>
</protein>
<organism evidence="5 6">
    <name type="scientific">Cercophora newfieldiana</name>
    <dbReference type="NCBI Taxonomy" id="92897"/>
    <lineage>
        <taxon>Eukaryota</taxon>
        <taxon>Fungi</taxon>
        <taxon>Dikarya</taxon>
        <taxon>Ascomycota</taxon>
        <taxon>Pezizomycotina</taxon>
        <taxon>Sordariomycetes</taxon>
        <taxon>Sordariomycetidae</taxon>
        <taxon>Sordariales</taxon>
        <taxon>Lasiosphaeriaceae</taxon>
        <taxon>Cercophora</taxon>
    </lineage>
</organism>
<evidence type="ECO:0000256" key="1">
    <source>
        <dbReference type="ARBA" id="ARBA00006592"/>
    </source>
</evidence>
<comment type="caution">
    <text evidence="5">The sequence shown here is derived from an EMBL/GenBank/DDBJ whole genome shotgun (WGS) entry which is preliminary data.</text>
</comment>
<dbReference type="AlphaFoldDB" id="A0AA40CZ25"/>
<dbReference type="CDD" id="cd23702">
    <property type="entry name" value="eL14"/>
    <property type="match status" value="1"/>
</dbReference>
<dbReference type="Gene3D" id="2.30.30.30">
    <property type="match status" value="1"/>
</dbReference>
<evidence type="ECO:0000256" key="2">
    <source>
        <dbReference type="ARBA" id="ARBA00022980"/>
    </source>
</evidence>
<keyword evidence="2 5" id="KW-0689">Ribosomal protein</keyword>
<dbReference type="GO" id="GO:0003735">
    <property type="term" value="F:structural constituent of ribosome"/>
    <property type="evidence" value="ECO:0007669"/>
    <property type="project" value="InterPro"/>
</dbReference>
<dbReference type="GO" id="GO:0042273">
    <property type="term" value="P:ribosomal large subunit biogenesis"/>
    <property type="evidence" value="ECO:0007669"/>
    <property type="project" value="TreeGrafter"/>
</dbReference>
<gene>
    <name evidence="5" type="ORF">B0T16DRAFT_397716</name>
</gene>
<evidence type="ECO:0000256" key="3">
    <source>
        <dbReference type="ARBA" id="ARBA00023274"/>
    </source>
</evidence>
<name>A0AA40CZ25_9PEZI</name>
<keyword evidence="3" id="KW-0687">Ribonucleoprotein</keyword>
<dbReference type="SUPFAM" id="SSF50104">
    <property type="entry name" value="Translation proteins SH3-like domain"/>
    <property type="match status" value="1"/>
</dbReference>